<organism evidence="2 3">
    <name type="scientific">Achromobacter pulmonis</name>
    <dbReference type="NCBI Taxonomy" id="1389932"/>
    <lineage>
        <taxon>Bacteria</taxon>
        <taxon>Pseudomonadati</taxon>
        <taxon>Pseudomonadota</taxon>
        <taxon>Betaproteobacteria</taxon>
        <taxon>Burkholderiales</taxon>
        <taxon>Alcaligenaceae</taxon>
        <taxon>Achromobacter</taxon>
    </lineage>
</organism>
<dbReference type="PANTHER" id="PTHR43802:SF1">
    <property type="entry name" value="IP11341P-RELATED"/>
    <property type="match status" value="1"/>
</dbReference>
<evidence type="ECO:0000313" key="2">
    <source>
        <dbReference type="EMBL" id="PND33681.1"/>
    </source>
</evidence>
<dbReference type="SUPFAM" id="SSF52096">
    <property type="entry name" value="ClpP/crotonase"/>
    <property type="match status" value="1"/>
</dbReference>
<name>A0A2N8KJP7_9BURK</name>
<dbReference type="GO" id="GO:0016853">
    <property type="term" value="F:isomerase activity"/>
    <property type="evidence" value="ECO:0007669"/>
    <property type="project" value="UniProtKB-KW"/>
</dbReference>
<protein>
    <submittedName>
        <fullName evidence="2">Enoyl-CoA hydratase/isomerase family protein</fullName>
    </submittedName>
</protein>
<evidence type="ECO:0000256" key="1">
    <source>
        <dbReference type="ARBA" id="ARBA00005254"/>
    </source>
</evidence>
<gene>
    <name evidence="2" type="ORF">C1I89_14580</name>
</gene>
<keyword evidence="2" id="KW-0413">Isomerase</keyword>
<dbReference type="AlphaFoldDB" id="A0A2N8KJP7"/>
<sequence length="261" mass="27537">MEQAGLKHAGHPLTRICNVDAGIAWITLDRPEKANAVSSGLLEDVIAAFDAAEAEPDVRAVIFSGSGRNFCAGADLGELLEGGKAAVRRLLDNFREVCRRFELSPLPVVGMAHGAVRAGGLELLLCCDAVIAADDATIGDAHVLRELLPGGGSSVRLPRVIGHQRAKWMILSGSVISATQAMDWGIVHAVSPAQALRQCAIGLADEISVADRQTIQRAKSLFVAAHALPMAEALENEISTLEAHSDTHAMQDGLARFVGSR</sequence>
<dbReference type="InterPro" id="IPR029045">
    <property type="entry name" value="ClpP/crotonase-like_dom_sf"/>
</dbReference>
<dbReference type="RefSeq" id="WP_102773451.1">
    <property type="nucleotide sequence ID" value="NZ_POQS01000003.1"/>
</dbReference>
<accession>A0A2N8KJP7</accession>
<dbReference type="InterPro" id="IPR001753">
    <property type="entry name" value="Enoyl-CoA_hydra/iso"/>
</dbReference>
<dbReference type="Pfam" id="PF00378">
    <property type="entry name" value="ECH_1"/>
    <property type="match status" value="1"/>
</dbReference>
<dbReference type="PANTHER" id="PTHR43802">
    <property type="entry name" value="ENOYL-COA HYDRATASE"/>
    <property type="match status" value="1"/>
</dbReference>
<reference evidence="2 3" key="1">
    <citation type="submission" date="2018-01" db="EMBL/GenBank/DDBJ databases">
        <title>The draft genome of an aniline degradation strain ANB-1.</title>
        <authorList>
            <person name="Zhang L."/>
            <person name="Jiang J."/>
        </authorList>
    </citation>
    <scope>NUCLEOTIDE SEQUENCE [LARGE SCALE GENOMIC DNA]</scope>
    <source>
        <strain evidence="2 3">ANB-1</strain>
    </source>
</reference>
<dbReference type="CDD" id="cd06558">
    <property type="entry name" value="crotonase-like"/>
    <property type="match status" value="1"/>
</dbReference>
<comment type="caution">
    <text evidence="2">The sequence shown here is derived from an EMBL/GenBank/DDBJ whole genome shotgun (WGS) entry which is preliminary data.</text>
</comment>
<evidence type="ECO:0000313" key="3">
    <source>
        <dbReference type="Proteomes" id="UP000235994"/>
    </source>
</evidence>
<dbReference type="Gene3D" id="3.90.226.10">
    <property type="entry name" value="2-enoyl-CoA Hydratase, Chain A, domain 1"/>
    <property type="match status" value="1"/>
</dbReference>
<comment type="similarity">
    <text evidence="1">Belongs to the enoyl-CoA hydratase/isomerase family.</text>
</comment>
<proteinExistence type="inferred from homology"/>
<dbReference type="EMBL" id="POQS01000003">
    <property type="protein sequence ID" value="PND33681.1"/>
    <property type="molecule type" value="Genomic_DNA"/>
</dbReference>
<keyword evidence="3" id="KW-1185">Reference proteome</keyword>
<dbReference type="Proteomes" id="UP000235994">
    <property type="component" value="Unassembled WGS sequence"/>
</dbReference>